<feature type="compositionally biased region" description="Acidic residues" evidence="1">
    <location>
        <begin position="70"/>
        <end position="79"/>
    </location>
</feature>
<dbReference type="Proteomes" id="UP001605036">
    <property type="component" value="Unassembled WGS sequence"/>
</dbReference>
<evidence type="ECO:0000256" key="1">
    <source>
        <dbReference type="SAM" id="MobiDB-lite"/>
    </source>
</evidence>
<feature type="compositionally biased region" description="Low complexity" evidence="1">
    <location>
        <begin position="29"/>
        <end position="43"/>
    </location>
</feature>
<proteinExistence type="predicted"/>
<feature type="compositionally biased region" description="Polar residues" evidence="1">
    <location>
        <begin position="329"/>
        <end position="349"/>
    </location>
</feature>
<feature type="compositionally biased region" description="Basic residues" evidence="1">
    <location>
        <begin position="8"/>
        <end position="28"/>
    </location>
</feature>
<dbReference type="PANTHER" id="PTHR37260">
    <property type="entry name" value="PHOSPHORELAY PROTEIN"/>
    <property type="match status" value="1"/>
</dbReference>
<organism evidence="2 3">
    <name type="scientific">Riccia fluitans</name>
    <dbReference type="NCBI Taxonomy" id="41844"/>
    <lineage>
        <taxon>Eukaryota</taxon>
        <taxon>Viridiplantae</taxon>
        <taxon>Streptophyta</taxon>
        <taxon>Embryophyta</taxon>
        <taxon>Marchantiophyta</taxon>
        <taxon>Marchantiopsida</taxon>
        <taxon>Marchantiidae</taxon>
        <taxon>Marchantiales</taxon>
        <taxon>Ricciaceae</taxon>
        <taxon>Riccia</taxon>
    </lineage>
</organism>
<dbReference type="PANTHER" id="PTHR37260:SF2">
    <property type="entry name" value="PROTEIN ECERIFERUM 16"/>
    <property type="match status" value="1"/>
</dbReference>
<dbReference type="EMBL" id="JBHFFA010000003">
    <property type="protein sequence ID" value="KAL2635519.1"/>
    <property type="molecule type" value="Genomic_DNA"/>
</dbReference>
<keyword evidence="3" id="KW-1185">Reference proteome</keyword>
<evidence type="ECO:0000313" key="3">
    <source>
        <dbReference type="Proteomes" id="UP001605036"/>
    </source>
</evidence>
<evidence type="ECO:0000313" key="2">
    <source>
        <dbReference type="EMBL" id="KAL2635519.1"/>
    </source>
</evidence>
<sequence length="421" mass="45423">MEDLKAMARAKRASSKRGRARHSHHKQQPHAPAPGADSGSAPAFDGGAAREENAQEKALPSNWERYSDDGGSEDGEAADGEVYPKSKGADYSQLLSSDAPKLHEDLPEPDGMFSLMLGSGLELWDGDSWLEAPSASEQQAAHDAAALLTPDLEVLGRSLSRLHVAERLMVEKELFPEQVSEMTVKEDVGTSSRLETSTIFRAERSLREEKQDTIAKAYGSEEIRENELPASPPVVNGGVNLTYQLGIQSTVALSSATNSPVKSMESVSCLKTDASVSRYNTVEQAARPDERVTRETSAQPPGYRKFVPAAAEADLDELLDMLDSVGQPPATSSGLRSEAESTSDLSFLSNFPKESPPRTDTFSRITSRKSGGGNHVLMPSVANKGRSEESKVVPSTGHWKEVKTSGAVSFDDDFDSWIDSI</sequence>
<feature type="compositionally biased region" description="Polar residues" evidence="1">
    <location>
        <begin position="358"/>
        <end position="369"/>
    </location>
</feature>
<feature type="region of interest" description="Disordered" evidence="1">
    <location>
        <begin position="323"/>
        <end position="398"/>
    </location>
</feature>
<name>A0ABD1YYQ1_9MARC</name>
<reference evidence="2 3" key="1">
    <citation type="submission" date="2024-09" db="EMBL/GenBank/DDBJ databases">
        <title>Chromosome-scale assembly of Riccia fluitans.</title>
        <authorList>
            <person name="Paukszto L."/>
            <person name="Sawicki J."/>
            <person name="Karawczyk K."/>
            <person name="Piernik-Szablinska J."/>
            <person name="Szczecinska M."/>
            <person name="Mazdziarz M."/>
        </authorList>
    </citation>
    <scope>NUCLEOTIDE SEQUENCE [LARGE SCALE GENOMIC DNA]</scope>
    <source>
        <strain evidence="2">Rf_01</strain>
        <tissue evidence="2">Aerial parts of the thallus</tissue>
    </source>
</reference>
<protein>
    <submittedName>
        <fullName evidence="2">Uncharacterized protein</fullName>
    </submittedName>
</protein>
<dbReference type="AlphaFoldDB" id="A0ABD1YYQ1"/>
<comment type="caution">
    <text evidence="2">The sequence shown here is derived from an EMBL/GenBank/DDBJ whole genome shotgun (WGS) entry which is preliminary data.</text>
</comment>
<dbReference type="InterPro" id="IPR053342">
    <property type="entry name" value="Exosome_cofactor/PTGS_suppr"/>
</dbReference>
<feature type="region of interest" description="Disordered" evidence="1">
    <location>
        <begin position="1"/>
        <end position="107"/>
    </location>
</feature>
<gene>
    <name evidence="2" type="ORF">R1flu_006998</name>
</gene>
<accession>A0ABD1YYQ1</accession>
<feature type="region of interest" description="Disordered" evidence="1">
    <location>
        <begin position="284"/>
        <end position="305"/>
    </location>
</feature>